<accession>A0AAV8WN01</accession>
<dbReference type="Pfam" id="PF13843">
    <property type="entry name" value="DDE_Tnp_1_7"/>
    <property type="match status" value="1"/>
</dbReference>
<evidence type="ECO:0000256" key="1">
    <source>
        <dbReference type="SAM" id="MobiDB-lite"/>
    </source>
</evidence>
<proteinExistence type="predicted"/>
<feature type="domain" description="PiggyBac transposable element-derived protein" evidence="2">
    <location>
        <begin position="5"/>
        <end position="62"/>
    </location>
</feature>
<dbReference type="Proteomes" id="UP001162156">
    <property type="component" value="Unassembled WGS sequence"/>
</dbReference>
<organism evidence="3 4">
    <name type="scientific">Rhamnusium bicolor</name>
    <dbReference type="NCBI Taxonomy" id="1586634"/>
    <lineage>
        <taxon>Eukaryota</taxon>
        <taxon>Metazoa</taxon>
        <taxon>Ecdysozoa</taxon>
        <taxon>Arthropoda</taxon>
        <taxon>Hexapoda</taxon>
        <taxon>Insecta</taxon>
        <taxon>Pterygota</taxon>
        <taxon>Neoptera</taxon>
        <taxon>Endopterygota</taxon>
        <taxon>Coleoptera</taxon>
        <taxon>Polyphaga</taxon>
        <taxon>Cucujiformia</taxon>
        <taxon>Chrysomeloidea</taxon>
        <taxon>Cerambycidae</taxon>
        <taxon>Lepturinae</taxon>
        <taxon>Rhagiini</taxon>
        <taxon>Rhamnusium</taxon>
    </lineage>
</organism>
<reference evidence="3" key="1">
    <citation type="journal article" date="2023" name="Insect Mol. Biol.">
        <title>Genome sequencing provides insights into the evolution of gene families encoding plant cell wall-degrading enzymes in longhorned beetles.</title>
        <authorList>
            <person name="Shin N.R."/>
            <person name="Okamura Y."/>
            <person name="Kirsch R."/>
            <person name="Pauchet Y."/>
        </authorList>
    </citation>
    <scope>NUCLEOTIDE SEQUENCE</scope>
    <source>
        <strain evidence="3">RBIC_L_NR</strain>
    </source>
</reference>
<evidence type="ECO:0000313" key="3">
    <source>
        <dbReference type="EMBL" id="KAJ8927660.1"/>
    </source>
</evidence>
<gene>
    <name evidence="3" type="ORF">NQ314_019850</name>
</gene>
<evidence type="ECO:0000313" key="4">
    <source>
        <dbReference type="Proteomes" id="UP001162156"/>
    </source>
</evidence>
<dbReference type="AlphaFoldDB" id="A0AAV8WN01"/>
<sequence length="63" mass="7690">MRKFLHFNDNTTMMSTEHPDHDRLHKVRPLLTEINKRFSLNPLERHLFIDEQLCSSKSRQDFH</sequence>
<name>A0AAV8WN01_9CUCU</name>
<dbReference type="EMBL" id="JANEYF010005568">
    <property type="protein sequence ID" value="KAJ8927660.1"/>
    <property type="molecule type" value="Genomic_DNA"/>
</dbReference>
<comment type="caution">
    <text evidence="3">The sequence shown here is derived from an EMBL/GenBank/DDBJ whole genome shotgun (WGS) entry which is preliminary data.</text>
</comment>
<feature type="region of interest" description="Disordered" evidence="1">
    <location>
        <begin position="1"/>
        <end position="21"/>
    </location>
</feature>
<keyword evidence="4" id="KW-1185">Reference proteome</keyword>
<evidence type="ECO:0000259" key="2">
    <source>
        <dbReference type="Pfam" id="PF13843"/>
    </source>
</evidence>
<dbReference type="InterPro" id="IPR029526">
    <property type="entry name" value="PGBD"/>
</dbReference>
<protein>
    <recommendedName>
        <fullName evidence="2">PiggyBac transposable element-derived protein domain-containing protein</fullName>
    </recommendedName>
</protein>